<dbReference type="Gene3D" id="3.30.230.10">
    <property type="match status" value="1"/>
</dbReference>
<proteinExistence type="inferred from homology"/>
<dbReference type="NCBIfam" id="TIGR00188">
    <property type="entry name" value="rnpA"/>
    <property type="match status" value="1"/>
</dbReference>
<dbReference type="InterPro" id="IPR000100">
    <property type="entry name" value="RNase_P"/>
</dbReference>
<dbReference type="Proteomes" id="UP000254029">
    <property type="component" value="Unassembled WGS sequence"/>
</dbReference>
<dbReference type="GeneID" id="68842583"/>
<dbReference type="InterPro" id="IPR014721">
    <property type="entry name" value="Ribsml_uS5_D2-typ_fold_subgr"/>
</dbReference>
<evidence type="ECO:0000313" key="11">
    <source>
        <dbReference type="Proteomes" id="UP000196342"/>
    </source>
</evidence>
<sequence length="121" mass="13967">MSAYRFRRAHRLLKTDEFSSVFSLRQQRSNAFFQVFARPNGLDHARVGLVVGKKVAKRAVRRNYIKRCVREWFRLNQQGLDGVDYVVRAKTAFTREQRAEAVTALQALFAKLARCRASSSS</sequence>
<evidence type="ECO:0000256" key="3">
    <source>
        <dbReference type="ARBA" id="ARBA00022722"/>
    </source>
</evidence>
<organism evidence="9 11">
    <name type="scientific">Chromobacterium violaceum</name>
    <dbReference type="NCBI Taxonomy" id="536"/>
    <lineage>
        <taxon>Bacteria</taxon>
        <taxon>Pseudomonadati</taxon>
        <taxon>Pseudomonadota</taxon>
        <taxon>Betaproteobacteria</taxon>
        <taxon>Neisseriales</taxon>
        <taxon>Chromobacteriaceae</taxon>
        <taxon>Chromobacterium</taxon>
    </lineage>
</organism>
<keyword evidence="3 7" id="KW-0540">Nuclease</keyword>
<dbReference type="GO" id="GO:0030677">
    <property type="term" value="C:ribonuclease P complex"/>
    <property type="evidence" value="ECO:0007669"/>
    <property type="project" value="TreeGrafter"/>
</dbReference>
<keyword evidence="2 7" id="KW-0819">tRNA processing</keyword>
<evidence type="ECO:0000256" key="1">
    <source>
        <dbReference type="ARBA" id="ARBA00002663"/>
    </source>
</evidence>
<accession>A0A1R0MCD4</accession>
<evidence type="ECO:0000313" key="9">
    <source>
        <dbReference type="EMBL" id="OVE50022.1"/>
    </source>
</evidence>
<dbReference type="SUPFAM" id="SSF54211">
    <property type="entry name" value="Ribosomal protein S5 domain 2-like"/>
    <property type="match status" value="1"/>
</dbReference>
<comment type="similarity">
    <text evidence="7">Belongs to the RnpA family.</text>
</comment>
<dbReference type="GeneID" id="97477146"/>
<dbReference type="GO" id="GO:0004526">
    <property type="term" value="F:ribonuclease P activity"/>
    <property type="evidence" value="ECO:0007669"/>
    <property type="project" value="UniProtKB-UniRule"/>
</dbReference>
<dbReference type="EMBL" id="NHOO01000002">
    <property type="protein sequence ID" value="OVE50022.1"/>
    <property type="molecule type" value="Genomic_DNA"/>
</dbReference>
<reference evidence="9 11" key="1">
    <citation type="submission" date="2017-05" db="EMBL/GenBank/DDBJ databases">
        <title>Chromobacterium violaceum GHPS1 isolated from Hydrocarbon polluted soil in French Guiana display an awesome secondary metabolite arsenal and a battery of drug and heavy-metal-resistance and detoxification of xenobiotics proteins.</title>
        <authorList>
            <person name="Belbahri L."/>
        </authorList>
    </citation>
    <scope>NUCLEOTIDE SEQUENCE [LARGE SCALE GENOMIC DNA]</scope>
    <source>
        <strain evidence="9 11">GHPS1</strain>
    </source>
</reference>
<dbReference type="Pfam" id="PF00825">
    <property type="entry name" value="Ribonuclease_P"/>
    <property type="match status" value="1"/>
</dbReference>
<dbReference type="Proteomes" id="UP000196342">
    <property type="component" value="Unassembled WGS sequence"/>
</dbReference>
<keyword evidence="11" id="KW-1185">Reference proteome</keyword>
<dbReference type="AlphaFoldDB" id="A0A1R0MCD4"/>
<dbReference type="GO" id="GO:0000049">
    <property type="term" value="F:tRNA binding"/>
    <property type="evidence" value="ECO:0007669"/>
    <property type="project" value="UniProtKB-UniRule"/>
</dbReference>
<dbReference type="PANTHER" id="PTHR33992">
    <property type="entry name" value="RIBONUCLEASE P PROTEIN COMPONENT"/>
    <property type="match status" value="1"/>
</dbReference>
<evidence type="ECO:0000313" key="10">
    <source>
        <dbReference type="EMBL" id="SUX34845.1"/>
    </source>
</evidence>
<keyword evidence="4 7" id="KW-0255">Endonuclease</keyword>
<evidence type="ECO:0000256" key="8">
    <source>
        <dbReference type="NCBIfam" id="TIGR00188"/>
    </source>
</evidence>
<name>A0A1R0MCD4_CHRVL</name>
<dbReference type="HAMAP" id="MF_00227">
    <property type="entry name" value="RNase_P"/>
    <property type="match status" value="1"/>
</dbReference>
<comment type="subunit">
    <text evidence="7">Consists of a catalytic RNA component (M1 or rnpB) and a protein subunit.</text>
</comment>
<dbReference type="EC" id="3.1.26.5" evidence="7 8"/>
<evidence type="ECO:0000256" key="4">
    <source>
        <dbReference type="ARBA" id="ARBA00022759"/>
    </source>
</evidence>
<evidence type="ECO:0000256" key="6">
    <source>
        <dbReference type="ARBA" id="ARBA00022884"/>
    </source>
</evidence>
<dbReference type="PROSITE" id="PS00648">
    <property type="entry name" value="RIBONUCLEASE_P"/>
    <property type="match status" value="1"/>
</dbReference>
<evidence type="ECO:0000256" key="2">
    <source>
        <dbReference type="ARBA" id="ARBA00022694"/>
    </source>
</evidence>
<dbReference type="InterPro" id="IPR020539">
    <property type="entry name" value="RNase_P_CS"/>
</dbReference>
<evidence type="ECO:0000256" key="5">
    <source>
        <dbReference type="ARBA" id="ARBA00022801"/>
    </source>
</evidence>
<dbReference type="PANTHER" id="PTHR33992:SF1">
    <property type="entry name" value="RIBONUCLEASE P PROTEIN COMPONENT"/>
    <property type="match status" value="1"/>
</dbReference>
<gene>
    <name evidence="7 10" type="primary">rnpA</name>
    <name evidence="9" type="ORF">CBW21_01855</name>
    <name evidence="10" type="ORF">NCTC8684_03706</name>
</gene>
<dbReference type="GO" id="GO:0001682">
    <property type="term" value="P:tRNA 5'-leader removal"/>
    <property type="evidence" value="ECO:0007669"/>
    <property type="project" value="UniProtKB-UniRule"/>
</dbReference>
<dbReference type="EMBL" id="UIGR01000001">
    <property type="protein sequence ID" value="SUX34845.1"/>
    <property type="molecule type" value="Genomic_DNA"/>
</dbReference>
<evidence type="ECO:0000256" key="7">
    <source>
        <dbReference type="HAMAP-Rule" id="MF_00227"/>
    </source>
</evidence>
<reference evidence="10 12" key="2">
    <citation type="submission" date="2018-06" db="EMBL/GenBank/DDBJ databases">
        <authorList>
            <consortium name="Pathogen Informatics"/>
            <person name="Doyle S."/>
        </authorList>
    </citation>
    <scope>NUCLEOTIDE SEQUENCE [LARGE SCALE GENOMIC DNA]</scope>
    <source>
        <strain evidence="10 12">NCTC8684</strain>
    </source>
</reference>
<dbReference type="RefSeq" id="WP_011137952.1">
    <property type="nucleotide sequence ID" value="NZ_CP024028.1"/>
</dbReference>
<comment type="catalytic activity">
    <reaction evidence="7">
        <text>Endonucleolytic cleavage of RNA, removing 5'-extranucleotides from tRNA precursor.</text>
        <dbReference type="EC" id="3.1.26.5"/>
    </reaction>
</comment>
<dbReference type="InterPro" id="IPR020568">
    <property type="entry name" value="Ribosomal_Su5_D2-typ_SF"/>
</dbReference>
<comment type="function">
    <text evidence="1 7">RNaseP catalyzes the removal of the 5'-leader sequence from pre-tRNA to produce the mature 5'-terminus. It can also cleave other RNA substrates such as 4.5S RNA. The protein component plays an auxiliary but essential role in vivo by binding to the 5'-leader sequence and broadening the substrate specificity of the ribozyme.</text>
</comment>
<accession>A0A202BF55</accession>
<comment type="caution">
    <text evidence="9">The sequence shown here is derived from an EMBL/GenBank/DDBJ whole genome shotgun (WGS) entry which is preliminary data.</text>
</comment>
<keyword evidence="6 7" id="KW-0694">RNA-binding</keyword>
<dbReference type="OMA" id="LHQHELP"/>
<dbReference type="GO" id="GO:0042781">
    <property type="term" value="F:3'-tRNA processing endoribonuclease activity"/>
    <property type="evidence" value="ECO:0007669"/>
    <property type="project" value="TreeGrafter"/>
</dbReference>
<protein>
    <recommendedName>
        <fullName evidence="7 8">Ribonuclease P protein component</fullName>
        <shortName evidence="7">RNase P protein</shortName>
        <shortName evidence="7">RNaseP protein</shortName>
        <ecNumber evidence="7 8">3.1.26.5</ecNumber>
    </recommendedName>
    <alternativeName>
        <fullName evidence="7">Protein C5</fullName>
    </alternativeName>
</protein>
<keyword evidence="5 7" id="KW-0378">Hydrolase</keyword>
<dbReference type="SMR" id="A0A1R0MCD4"/>
<evidence type="ECO:0000313" key="12">
    <source>
        <dbReference type="Proteomes" id="UP000254029"/>
    </source>
</evidence>